<dbReference type="InterPro" id="IPR007590">
    <property type="entry name" value="Saf4/Yju2"/>
</dbReference>
<gene>
    <name evidence="3" type="ORF">PBRASI_LOCUS2644</name>
</gene>
<dbReference type="GO" id="GO:0071014">
    <property type="term" value="C:post-mRNA release spliceosomal complex"/>
    <property type="evidence" value="ECO:0007669"/>
    <property type="project" value="TreeGrafter"/>
</dbReference>
<feature type="region of interest" description="Disordered" evidence="2">
    <location>
        <begin position="379"/>
        <end position="402"/>
    </location>
</feature>
<protein>
    <submittedName>
        <fullName evidence="3">11711_t:CDS:1</fullName>
    </submittedName>
</protein>
<dbReference type="AlphaFoldDB" id="A0A9N8ZN13"/>
<dbReference type="GO" id="GO:0000398">
    <property type="term" value="P:mRNA splicing, via spliceosome"/>
    <property type="evidence" value="ECO:0007669"/>
    <property type="project" value="InterPro"/>
</dbReference>
<dbReference type="Pfam" id="PF04502">
    <property type="entry name" value="Saf4_Yju2"/>
    <property type="match status" value="1"/>
</dbReference>
<dbReference type="EMBL" id="CAJVPI010000213">
    <property type="protein sequence ID" value="CAG8501756.1"/>
    <property type="molecule type" value="Genomic_DNA"/>
</dbReference>
<reference evidence="3" key="1">
    <citation type="submission" date="2021-06" db="EMBL/GenBank/DDBJ databases">
        <authorList>
            <person name="Kallberg Y."/>
            <person name="Tangrot J."/>
            <person name="Rosling A."/>
        </authorList>
    </citation>
    <scope>NUCLEOTIDE SEQUENCE</scope>
    <source>
        <strain evidence="3">BR232B</strain>
    </source>
</reference>
<evidence type="ECO:0000256" key="2">
    <source>
        <dbReference type="SAM" id="MobiDB-lite"/>
    </source>
</evidence>
<dbReference type="Proteomes" id="UP000789739">
    <property type="component" value="Unassembled WGS sequence"/>
</dbReference>
<evidence type="ECO:0000256" key="1">
    <source>
        <dbReference type="ARBA" id="ARBA00005595"/>
    </source>
</evidence>
<feature type="compositionally biased region" description="Acidic residues" evidence="2">
    <location>
        <begin position="388"/>
        <end position="402"/>
    </location>
</feature>
<dbReference type="OrthoDB" id="360327at2759"/>
<evidence type="ECO:0000313" key="3">
    <source>
        <dbReference type="EMBL" id="CAG8501756.1"/>
    </source>
</evidence>
<dbReference type="PANTHER" id="PTHR12111:SF2">
    <property type="entry name" value="SPLICING FACTOR YJU2B-RELATED"/>
    <property type="match status" value="1"/>
</dbReference>
<accession>A0A9N8ZN13</accession>
<sequence>MQPFNKYYPPDWDPSQASTGSVNKFVGKHPLGDRARKIDQGILIVSCGAWRYDVNVSYSRFELPFNIWCEGCENHIGKGVRYNAEKKKAGNYYSTPIWSFRMKCHLCDNWFEIQTDPKNAEYVVVSGARRKEEEWDPEDTGTIKLKDDDEARKLAEDAFYKLEHAVKDEQKHAAAVPALTQLQRLNERQWADPYTLSQKMRKIFRASIGSIGLGLRCSVVLTGIVEFIRMIRKCGKYRIGKMRKYLIEMDPVLEQAQKRKLEVTASSIFEPRSSRKESKKTKVSALAAKDKIAQLSAMAKVNTKLKIDPFLRSDTVVSKPNNVGSVLGIVKRKNAINHAEASGSSEWENMEEEVDEPIDEVMKNILHSQRERAADVRIPSISLVSTDYDNDDSEESEETEEG</sequence>
<evidence type="ECO:0000313" key="4">
    <source>
        <dbReference type="Proteomes" id="UP000789739"/>
    </source>
</evidence>
<keyword evidence="4" id="KW-1185">Reference proteome</keyword>
<dbReference type="GO" id="GO:0005684">
    <property type="term" value="C:U2-type spliceosomal complex"/>
    <property type="evidence" value="ECO:0007669"/>
    <property type="project" value="TreeGrafter"/>
</dbReference>
<organism evidence="3 4">
    <name type="scientific">Paraglomus brasilianum</name>
    <dbReference type="NCBI Taxonomy" id="144538"/>
    <lineage>
        <taxon>Eukaryota</taxon>
        <taxon>Fungi</taxon>
        <taxon>Fungi incertae sedis</taxon>
        <taxon>Mucoromycota</taxon>
        <taxon>Glomeromycotina</taxon>
        <taxon>Glomeromycetes</taxon>
        <taxon>Paraglomerales</taxon>
        <taxon>Paraglomeraceae</taxon>
        <taxon>Paraglomus</taxon>
    </lineage>
</organism>
<comment type="similarity">
    <text evidence="1">Belongs to the CWC16 family.</text>
</comment>
<comment type="caution">
    <text evidence="3">The sequence shown here is derived from an EMBL/GenBank/DDBJ whole genome shotgun (WGS) entry which is preliminary data.</text>
</comment>
<proteinExistence type="inferred from homology"/>
<dbReference type="PANTHER" id="PTHR12111">
    <property type="entry name" value="SPLICING FACTOR YJU2"/>
    <property type="match status" value="1"/>
</dbReference>
<name>A0A9N8ZN13_9GLOM</name>